<dbReference type="EMBL" id="CACVKT020003582">
    <property type="protein sequence ID" value="CAC5384539.1"/>
    <property type="molecule type" value="Genomic_DNA"/>
</dbReference>
<proteinExistence type="predicted"/>
<organism evidence="1 2">
    <name type="scientific">Mytilus coruscus</name>
    <name type="common">Sea mussel</name>
    <dbReference type="NCBI Taxonomy" id="42192"/>
    <lineage>
        <taxon>Eukaryota</taxon>
        <taxon>Metazoa</taxon>
        <taxon>Spiralia</taxon>
        <taxon>Lophotrochozoa</taxon>
        <taxon>Mollusca</taxon>
        <taxon>Bivalvia</taxon>
        <taxon>Autobranchia</taxon>
        <taxon>Pteriomorphia</taxon>
        <taxon>Mytilida</taxon>
        <taxon>Mytiloidea</taxon>
        <taxon>Mytilidae</taxon>
        <taxon>Mytilinae</taxon>
        <taxon>Mytilus</taxon>
    </lineage>
</organism>
<dbReference type="PANTHER" id="PTHR47018">
    <property type="entry name" value="CXC DOMAIN-CONTAINING PROTEIN-RELATED"/>
    <property type="match status" value="1"/>
</dbReference>
<evidence type="ECO:0000313" key="2">
    <source>
        <dbReference type="Proteomes" id="UP000507470"/>
    </source>
</evidence>
<dbReference type="AlphaFoldDB" id="A0A6J8BPA6"/>
<evidence type="ECO:0000313" key="1">
    <source>
        <dbReference type="EMBL" id="CAC5384539.1"/>
    </source>
</evidence>
<accession>A0A6J8BPA6</accession>
<name>A0A6J8BPA6_MYTCO</name>
<keyword evidence="2" id="KW-1185">Reference proteome</keyword>
<sequence>MQVEKGDTIVTRIEVQKFETSAVISKQEGTTNHFDESHCIQYVADKEDHNINTIDGNNTFHGMGIISCITPGLDKAPIHIEFPRLDKGRGSAAPSINTKGNATSQSYISQMQNLESDHPDIHAHFMNGNHVVRRTDRFLAGLSKDLVIEQVLMRSVKTTGGLTRGRDMGEAQRAPWLLSIPTLAAVIWNGI</sequence>
<reference evidence="1 2" key="1">
    <citation type="submission" date="2020-06" db="EMBL/GenBank/DDBJ databases">
        <authorList>
            <person name="Li R."/>
            <person name="Bekaert M."/>
        </authorList>
    </citation>
    <scope>NUCLEOTIDE SEQUENCE [LARGE SCALE GENOMIC DNA]</scope>
    <source>
        <strain evidence="2">wild</strain>
    </source>
</reference>
<dbReference type="Proteomes" id="UP000507470">
    <property type="component" value="Unassembled WGS sequence"/>
</dbReference>
<dbReference type="OrthoDB" id="6140638at2759"/>
<gene>
    <name evidence="1" type="ORF">MCOR_20167</name>
</gene>
<protein>
    <submittedName>
        <fullName evidence="1">Uncharacterized protein</fullName>
    </submittedName>
</protein>